<dbReference type="InterPro" id="IPR044946">
    <property type="entry name" value="Restrct_endonuc_typeI_TRD_sf"/>
</dbReference>
<evidence type="ECO:0000256" key="2">
    <source>
        <dbReference type="ARBA" id="ARBA00022747"/>
    </source>
</evidence>
<keyword evidence="3" id="KW-0238">DNA-binding</keyword>
<dbReference type="InterPro" id="IPR052021">
    <property type="entry name" value="Type-I_RS_S_subunit"/>
</dbReference>
<dbReference type="Gene3D" id="1.10.287.1120">
    <property type="entry name" value="Bipartite methylase S protein"/>
    <property type="match status" value="1"/>
</dbReference>
<dbReference type="PANTHER" id="PTHR30408:SF12">
    <property type="entry name" value="TYPE I RESTRICTION ENZYME MJAVIII SPECIFICITY SUBUNIT"/>
    <property type="match status" value="1"/>
</dbReference>
<comment type="caution">
    <text evidence="5">The sequence shown here is derived from an EMBL/GenBank/DDBJ whole genome shotgun (WGS) entry which is preliminary data.</text>
</comment>
<keyword evidence="5" id="KW-0540">Nuclease</keyword>
<gene>
    <name evidence="5" type="ORF">H1191_19225</name>
</gene>
<dbReference type="PANTHER" id="PTHR30408">
    <property type="entry name" value="TYPE-1 RESTRICTION ENZYME ECOKI SPECIFICITY PROTEIN"/>
    <property type="match status" value="1"/>
</dbReference>
<dbReference type="Pfam" id="PF01420">
    <property type="entry name" value="Methylase_S"/>
    <property type="match status" value="2"/>
</dbReference>
<dbReference type="RefSeq" id="WP_181754789.1">
    <property type="nucleotide sequence ID" value="NZ_JACEIQ010000033.1"/>
</dbReference>
<reference evidence="5 6" key="1">
    <citation type="submission" date="2020-07" db="EMBL/GenBank/DDBJ databases">
        <authorList>
            <person name="Feng H."/>
        </authorList>
    </citation>
    <scope>NUCLEOTIDE SEQUENCE [LARGE SCALE GENOMIC DNA]</scope>
    <source>
        <strain evidence="6">s-10</strain>
    </source>
</reference>
<accession>A0A7W2AAP0</accession>
<comment type="similarity">
    <text evidence="1">Belongs to the type-I restriction system S methylase family.</text>
</comment>
<keyword evidence="5" id="KW-0378">Hydrolase</keyword>
<evidence type="ECO:0000256" key="3">
    <source>
        <dbReference type="ARBA" id="ARBA00023125"/>
    </source>
</evidence>
<keyword evidence="6" id="KW-1185">Reference proteome</keyword>
<dbReference type="AlphaFoldDB" id="A0A7W2AAP0"/>
<dbReference type="Gene3D" id="3.90.220.20">
    <property type="entry name" value="DNA methylase specificity domains"/>
    <property type="match status" value="2"/>
</dbReference>
<dbReference type="GO" id="GO:0003677">
    <property type="term" value="F:DNA binding"/>
    <property type="evidence" value="ECO:0007669"/>
    <property type="project" value="UniProtKB-KW"/>
</dbReference>
<dbReference type="InterPro" id="IPR000055">
    <property type="entry name" value="Restrct_endonuc_typeI_TRD"/>
</dbReference>
<evidence type="ECO:0000313" key="6">
    <source>
        <dbReference type="Proteomes" id="UP000535491"/>
    </source>
</evidence>
<organism evidence="5 6">
    <name type="scientific">Paenactinomyces guangxiensis</name>
    <dbReference type="NCBI Taxonomy" id="1490290"/>
    <lineage>
        <taxon>Bacteria</taxon>
        <taxon>Bacillati</taxon>
        <taxon>Bacillota</taxon>
        <taxon>Bacilli</taxon>
        <taxon>Bacillales</taxon>
        <taxon>Thermoactinomycetaceae</taxon>
        <taxon>Paenactinomyces</taxon>
    </lineage>
</organism>
<protein>
    <submittedName>
        <fullName evidence="5">Restriction endonuclease subunit S</fullName>
    </submittedName>
</protein>
<evidence type="ECO:0000259" key="4">
    <source>
        <dbReference type="Pfam" id="PF01420"/>
    </source>
</evidence>
<dbReference type="SUPFAM" id="SSF116734">
    <property type="entry name" value="DNA methylase specificity domain"/>
    <property type="match status" value="2"/>
</dbReference>
<evidence type="ECO:0000256" key="1">
    <source>
        <dbReference type="ARBA" id="ARBA00010923"/>
    </source>
</evidence>
<sequence>MSEIVGPLKWRLSFLEDVLEKIIGGGTPSRKVEEYYTGNISWVTVKDLVHHKISSSQEYITEKAIQNSATNLIPKGNVIIATRMAVGKAFINEVDVAINQDLKALIPNKNIIETKFLLYFLMNKSEEIEKMGTGTTVKGIRLEQLKKIRINVPSLPEQRKIAAILTSVDDAIEKTEAIIKQTEKAKKGLMQQLLTKGIGHTEFKQTEIGEIPEAWGVELLDNVATRKSGHTPNKKINNYWNGSIPWISLKDTQKLDNRYIRETTDYTTNAGIKNSSAVLLPAGTVVISRDATVGKVGIMGVKMATSQHFINYICGQTIDSRFLYYYLLSCRSIFKRIAAGNTIKTIGLPFFKEFKIALPPINEQRQISKILWAVDDRIEYEKKYLEQLGVLKKALMQSLLTGKVRVKVDENAEVTA</sequence>
<evidence type="ECO:0000313" key="5">
    <source>
        <dbReference type="EMBL" id="MBA4496399.1"/>
    </source>
</evidence>
<feature type="domain" description="Type I restriction modification DNA specificity" evidence="4">
    <location>
        <begin position="8"/>
        <end position="181"/>
    </location>
</feature>
<feature type="domain" description="Type I restriction modification DNA specificity" evidence="4">
    <location>
        <begin position="212"/>
        <end position="388"/>
    </location>
</feature>
<proteinExistence type="inferred from homology"/>
<dbReference type="Proteomes" id="UP000535491">
    <property type="component" value="Unassembled WGS sequence"/>
</dbReference>
<dbReference type="GO" id="GO:0009307">
    <property type="term" value="P:DNA restriction-modification system"/>
    <property type="evidence" value="ECO:0007669"/>
    <property type="project" value="UniProtKB-KW"/>
</dbReference>
<keyword evidence="5" id="KW-0255">Endonuclease</keyword>
<dbReference type="CDD" id="cd17285">
    <property type="entry name" value="RMtype1_S_Csp16704I_TRD2-CR2_like"/>
    <property type="match status" value="1"/>
</dbReference>
<dbReference type="CDD" id="cd17248">
    <property type="entry name" value="RMtype1_S_AmiI-TRD2-CR2_like"/>
    <property type="match status" value="1"/>
</dbReference>
<name>A0A7W2AAP0_9BACL</name>
<keyword evidence="2" id="KW-0680">Restriction system</keyword>
<dbReference type="EMBL" id="JACEIQ010000033">
    <property type="protein sequence ID" value="MBA4496399.1"/>
    <property type="molecule type" value="Genomic_DNA"/>
</dbReference>
<dbReference type="GO" id="GO:0004519">
    <property type="term" value="F:endonuclease activity"/>
    <property type="evidence" value="ECO:0007669"/>
    <property type="project" value="UniProtKB-KW"/>
</dbReference>